<keyword evidence="6" id="KW-0804">Transcription</keyword>
<dbReference type="InterPro" id="IPR001356">
    <property type="entry name" value="HD"/>
</dbReference>
<evidence type="ECO:0000256" key="9">
    <source>
        <dbReference type="RuleBase" id="RU000682"/>
    </source>
</evidence>
<dbReference type="FunFam" id="1.10.10.60:FF:000192">
    <property type="entry name" value="Homeobox-leucine zipper protein HAT22"/>
    <property type="match status" value="1"/>
</dbReference>
<dbReference type="CDD" id="cd00086">
    <property type="entry name" value="homeodomain"/>
    <property type="match status" value="1"/>
</dbReference>
<dbReference type="Pfam" id="PF00046">
    <property type="entry name" value="Homeodomain"/>
    <property type="match status" value="1"/>
</dbReference>
<feature type="region of interest" description="Disordered" evidence="11">
    <location>
        <begin position="85"/>
        <end position="130"/>
    </location>
</feature>
<proteinExistence type="inferred from homology"/>
<feature type="coiled-coil region" evidence="10">
    <location>
        <begin position="190"/>
        <end position="220"/>
    </location>
</feature>
<dbReference type="InterPro" id="IPR009057">
    <property type="entry name" value="Homeodomain-like_sf"/>
</dbReference>
<keyword evidence="4 8" id="KW-0238">DNA-binding</keyword>
<evidence type="ECO:0000256" key="1">
    <source>
        <dbReference type="ARBA" id="ARBA00004123"/>
    </source>
</evidence>
<evidence type="ECO:0000256" key="4">
    <source>
        <dbReference type="ARBA" id="ARBA00023125"/>
    </source>
</evidence>
<evidence type="ECO:0000256" key="5">
    <source>
        <dbReference type="ARBA" id="ARBA00023155"/>
    </source>
</evidence>
<gene>
    <name evidence="13" type="ORF">ILEXP_LOCUS17411</name>
</gene>
<evidence type="ECO:0000256" key="11">
    <source>
        <dbReference type="SAM" id="MobiDB-lite"/>
    </source>
</evidence>
<dbReference type="AlphaFoldDB" id="A0ABC8S2X5"/>
<keyword evidence="7 8" id="KW-0539">Nucleus</keyword>
<dbReference type="PROSITE" id="PS50071">
    <property type="entry name" value="HOMEOBOX_2"/>
    <property type="match status" value="1"/>
</dbReference>
<evidence type="ECO:0000313" key="13">
    <source>
        <dbReference type="EMBL" id="CAK9149368.1"/>
    </source>
</evidence>
<comment type="caution">
    <text evidence="13">The sequence shown here is derived from an EMBL/GenBank/DDBJ whole genome shotgun (WGS) entry which is preliminary data.</text>
</comment>
<evidence type="ECO:0000256" key="8">
    <source>
        <dbReference type="PROSITE-ProRule" id="PRU00108"/>
    </source>
</evidence>
<feature type="compositionally biased region" description="Low complexity" evidence="11">
    <location>
        <begin position="91"/>
        <end position="101"/>
    </location>
</feature>
<organism evidence="13 14">
    <name type="scientific">Ilex paraguariensis</name>
    <name type="common">yerba mate</name>
    <dbReference type="NCBI Taxonomy" id="185542"/>
    <lineage>
        <taxon>Eukaryota</taxon>
        <taxon>Viridiplantae</taxon>
        <taxon>Streptophyta</taxon>
        <taxon>Embryophyta</taxon>
        <taxon>Tracheophyta</taxon>
        <taxon>Spermatophyta</taxon>
        <taxon>Magnoliopsida</taxon>
        <taxon>eudicotyledons</taxon>
        <taxon>Gunneridae</taxon>
        <taxon>Pentapetalae</taxon>
        <taxon>asterids</taxon>
        <taxon>campanulids</taxon>
        <taxon>Aquifoliales</taxon>
        <taxon>Aquifoliaceae</taxon>
        <taxon>Ilex</taxon>
    </lineage>
</organism>
<evidence type="ECO:0000256" key="3">
    <source>
        <dbReference type="ARBA" id="ARBA00023015"/>
    </source>
</evidence>
<dbReference type="InterPro" id="IPR050762">
    <property type="entry name" value="HD-ZIP_Homeobox_LZ_Class_II"/>
</dbReference>
<evidence type="ECO:0000256" key="7">
    <source>
        <dbReference type="ARBA" id="ARBA00023242"/>
    </source>
</evidence>
<dbReference type="InterPro" id="IPR006712">
    <property type="entry name" value="HD-ZIP_N"/>
</dbReference>
<dbReference type="Gene3D" id="1.10.10.60">
    <property type="entry name" value="Homeodomain-like"/>
    <property type="match status" value="1"/>
</dbReference>
<feature type="region of interest" description="Disordered" evidence="11">
    <location>
        <begin position="1"/>
        <end position="52"/>
    </location>
</feature>
<sequence>MAEKDDDSIGLSLSLSLKPPQNLPPPFPSNLMHSLPLPFHNNQHHHHKSPLSDAFRSISDRNAETRSFLRGIDVNQPAILADGDEEVAAVSSPNSTVSSISGKRSEREENEGERASTTPDDEGGEETRKKMRLTKEQAAVLEETFKEHSSLNPKQKVALAKQLNLRPRQVEVWFQNRRARTKLKQTELDCDYLKSCCENLTEENRRLQKEVNELRALKLSPQFYMNMNPPTTLTMCPQCERVAVSSSSSSAVGSSELATTGVGIARTANQKSMSVNPWPTIIPHRFKTTD</sequence>
<comment type="similarity">
    <text evidence="2">Belongs to the HD-ZIP homeobox family. Class II subfamily.</text>
</comment>
<dbReference type="InterPro" id="IPR017970">
    <property type="entry name" value="Homeobox_CS"/>
</dbReference>
<feature type="DNA-binding region" description="Homeobox" evidence="8">
    <location>
        <begin position="126"/>
        <end position="185"/>
    </location>
</feature>
<dbReference type="EMBL" id="CAUOFW020001870">
    <property type="protein sequence ID" value="CAK9149368.1"/>
    <property type="molecule type" value="Genomic_DNA"/>
</dbReference>
<keyword evidence="14" id="KW-1185">Reference proteome</keyword>
<dbReference type="Pfam" id="PF04618">
    <property type="entry name" value="HD-ZIP_N"/>
    <property type="match status" value="1"/>
</dbReference>
<evidence type="ECO:0000256" key="2">
    <source>
        <dbReference type="ARBA" id="ARBA00006074"/>
    </source>
</evidence>
<reference evidence="13 14" key="1">
    <citation type="submission" date="2024-02" db="EMBL/GenBank/DDBJ databases">
        <authorList>
            <person name="Vignale AGUSTIN F."/>
            <person name="Sosa J E."/>
            <person name="Modenutti C."/>
        </authorList>
    </citation>
    <scope>NUCLEOTIDE SEQUENCE [LARGE SCALE GENOMIC DNA]</scope>
</reference>
<dbReference type="GO" id="GO:0005634">
    <property type="term" value="C:nucleus"/>
    <property type="evidence" value="ECO:0007669"/>
    <property type="project" value="UniProtKB-SubCell"/>
</dbReference>
<comment type="subcellular location">
    <subcellularLocation>
        <location evidence="1 8 9">Nucleus</location>
    </subcellularLocation>
</comment>
<feature type="compositionally biased region" description="Low complexity" evidence="11">
    <location>
        <begin position="11"/>
        <end position="20"/>
    </location>
</feature>
<keyword evidence="10" id="KW-0175">Coiled coil</keyword>
<dbReference type="SMART" id="SM00389">
    <property type="entry name" value="HOX"/>
    <property type="match status" value="1"/>
</dbReference>
<dbReference type="PANTHER" id="PTHR45714:SF11">
    <property type="entry name" value="HOMEOBOX-LEUCINE ZIPPER PROTEIN HAT3"/>
    <property type="match status" value="1"/>
</dbReference>
<feature type="domain" description="Homeobox" evidence="12">
    <location>
        <begin position="124"/>
        <end position="184"/>
    </location>
</feature>
<dbReference type="Pfam" id="PF02183">
    <property type="entry name" value="HALZ"/>
    <property type="match status" value="1"/>
</dbReference>
<name>A0ABC8S2X5_9AQUA</name>
<dbReference type="SMART" id="SM00340">
    <property type="entry name" value="HALZ"/>
    <property type="match status" value="1"/>
</dbReference>
<dbReference type="Proteomes" id="UP001642360">
    <property type="component" value="Unassembled WGS sequence"/>
</dbReference>
<accession>A0ABC8S2X5</accession>
<dbReference type="GO" id="GO:0003677">
    <property type="term" value="F:DNA binding"/>
    <property type="evidence" value="ECO:0007669"/>
    <property type="project" value="UniProtKB-UniRule"/>
</dbReference>
<protein>
    <recommendedName>
        <fullName evidence="12">Homeobox domain-containing protein</fullName>
    </recommendedName>
</protein>
<dbReference type="PROSITE" id="PS00027">
    <property type="entry name" value="HOMEOBOX_1"/>
    <property type="match status" value="1"/>
</dbReference>
<evidence type="ECO:0000313" key="14">
    <source>
        <dbReference type="Proteomes" id="UP001642360"/>
    </source>
</evidence>
<keyword evidence="5 8" id="KW-0371">Homeobox</keyword>
<dbReference type="SUPFAM" id="SSF46689">
    <property type="entry name" value="Homeodomain-like"/>
    <property type="match status" value="1"/>
</dbReference>
<evidence type="ECO:0000259" key="12">
    <source>
        <dbReference type="PROSITE" id="PS50071"/>
    </source>
</evidence>
<dbReference type="InterPro" id="IPR003106">
    <property type="entry name" value="Leu_zip_homeo"/>
</dbReference>
<dbReference type="PANTHER" id="PTHR45714">
    <property type="entry name" value="HOMEOBOX-LEUCINE ZIPPER PROTEIN HAT14"/>
    <property type="match status" value="1"/>
</dbReference>
<evidence type="ECO:0000256" key="6">
    <source>
        <dbReference type="ARBA" id="ARBA00023163"/>
    </source>
</evidence>
<evidence type="ECO:0000256" key="10">
    <source>
        <dbReference type="SAM" id="Coils"/>
    </source>
</evidence>
<keyword evidence="3" id="KW-0805">Transcription regulation</keyword>